<organism evidence="1 2">
    <name type="scientific">Austropuccinia psidii MF-1</name>
    <dbReference type="NCBI Taxonomy" id="1389203"/>
    <lineage>
        <taxon>Eukaryota</taxon>
        <taxon>Fungi</taxon>
        <taxon>Dikarya</taxon>
        <taxon>Basidiomycota</taxon>
        <taxon>Pucciniomycotina</taxon>
        <taxon>Pucciniomycetes</taxon>
        <taxon>Pucciniales</taxon>
        <taxon>Sphaerophragmiaceae</taxon>
        <taxon>Austropuccinia</taxon>
    </lineage>
</organism>
<dbReference type="OrthoDB" id="426293at2759"/>
<reference evidence="1" key="1">
    <citation type="submission" date="2021-03" db="EMBL/GenBank/DDBJ databases">
        <title>Draft genome sequence of rust myrtle Austropuccinia psidii MF-1, a brazilian biotype.</title>
        <authorList>
            <person name="Quecine M.C."/>
            <person name="Pachon D.M.R."/>
            <person name="Bonatelli M.L."/>
            <person name="Correr F.H."/>
            <person name="Franceschini L.M."/>
            <person name="Leite T.F."/>
            <person name="Margarido G.R.A."/>
            <person name="Almeida C.A."/>
            <person name="Ferrarezi J.A."/>
            <person name="Labate C.A."/>
        </authorList>
    </citation>
    <scope>NUCLEOTIDE SEQUENCE</scope>
    <source>
        <strain evidence="1">MF-1</strain>
    </source>
</reference>
<keyword evidence="2" id="KW-1185">Reference proteome</keyword>
<proteinExistence type="predicted"/>
<dbReference type="AlphaFoldDB" id="A0A9Q3P3B3"/>
<sequence>MKLCQKPSRCSNSRQPCRNIGDSNLLVWLPRKPNHLTNLPSNLFRSALNRSQLSSDHSITSVSKANPSILPPGQAKNWVNVDASDEDGTSALILAAGFGHAKAENPS</sequence>
<evidence type="ECO:0000313" key="1">
    <source>
        <dbReference type="EMBL" id="MBW0547807.1"/>
    </source>
</evidence>
<dbReference type="EMBL" id="AVOT02052907">
    <property type="protein sequence ID" value="MBW0547807.1"/>
    <property type="molecule type" value="Genomic_DNA"/>
</dbReference>
<comment type="caution">
    <text evidence="1">The sequence shown here is derived from an EMBL/GenBank/DDBJ whole genome shotgun (WGS) entry which is preliminary data.</text>
</comment>
<dbReference type="Proteomes" id="UP000765509">
    <property type="component" value="Unassembled WGS sequence"/>
</dbReference>
<protein>
    <submittedName>
        <fullName evidence="1">Uncharacterized protein</fullName>
    </submittedName>
</protein>
<name>A0A9Q3P3B3_9BASI</name>
<gene>
    <name evidence="1" type="ORF">O181_087522</name>
</gene>
<evidence type="ECO:0000313" key="2">
    <source>
        <dbReference type="Proteomes" id="UP000765509"/>
    </source>
</evidence>
<accession>A0A9Q3P3B3</accession>